<dbReference type="GO" id="GO:0034605">
    <property type="term" value="P:cellular response to heat"/>
    <property type="evidence" value="ECO:0007669"/>
    <property type="project" value="TreeGrafter"/>
</dbReference>
<proteinExistence type="predicted"/>
<dbReference type="InterPro" id="IPR050130">
    <property type="entry name" value="ClpA_ClpB"/>
</dbReference>
<protein>
    <submittedName>
        <fullName evidence="4">ATP-dependent Clp protease ATP-binding subunit ClpA</fullName>
    </submittedName>
</protein>
<dbReference type="Pfam" id="PF07724">
    <property type="entry name" value="AAA_2"/>
    <property type="match status" value="1"/>
</dbReference>
<dbReference type="SMART" id="SM01086">
    <property type="entry name" value="ClpB_D2-small"/>
    <property type="match status" value="1"/>
</dbReference>
<dbReference type="Gene3D" id="1.10.8.60">
    <property type="match status" value="1"/>
</dbReference>
<gene>
    <name evidence="4" type="primary">clpA_13</name>
    <name evidence="4" type="ORF">GALL_531880</name>
</gene>
<sequence length="225" mass="24382">MSEYQEKHAVARLIGAPPGYVGYEEGGLLTDAVRKSPHAVVLLDELEKAHPDLFGVLLQVMDHASLTDSHGRTADFRHTVLVMTTNVGARELSARQVGFAEAGGRRSATGTLEKAFSPEFRNRLDAILQFAPLGRTDMERVADKHLHELEAQLAEKAVTLACTPAARVWLAEKGYDPAFGARPMARLIERELRRPLAEAILFGPLAQGGSATVDVKDGALCLSFA</sequence>
<reference evidence="4" key="1">
    <citation type="submission" date="2016-10" db="EMBL/GenBank/DDBJ databases">
        <title>Sequence of Gallionella enrichment culture.</title>
        <authorList>
            <person name="Poehlein A."/>
            <person name="Muehling M."/>
            <person name="Daniel R."/>
        </authorList>
    </citation>
    <scope>NUCLEOTIDE SEQUENCE</scope>
</reference>
<dbReference type="PANTHER" id="PTHR11638:SF111">
    <property type="entry name" value="ATP-DEPENDENT CLP PROTEASE ATP-BINDING SUBUNIT CLPA"/>
    <property type="match status" value="1"/>
</dbReference>
<evidence type="ECO:0000313" key="4">
    <source>
        <dbReference type="EMBL" id="OIQ65255.1"/>
    </source>
</evidence>
<dbReference type="Pfam" id="PF10431">
    <property type="entry name" value="ClpB_D2-small"/>
    <property type="match status" value="1"/>
</dbReference>
<dbReference type="InterPro" id="IPR027417">
    <property type="entry name" value="P-loop_NTPase"/>
</dbReference>
<dbReference type="GO" id="GO:0008233">
    <property type="term" value="F:peptidase activity"/>
    <property type="evidence" value="ECO:0007669"/>
    <property type="project" value="UniProtKB-KW"/>
</dbReference>
<dbReference type="SUPFAM" id="SSF52540">
    <property type="entry name" value="P-loop containing nucleoside triphosphate hydrolases"/>
    <property type="match status" value="1"/>
</dbReference>
<dbReference type="GO" id="GO:0016887">
    <property type="term" value="F:ATP hydrolysis activity"/>
    <property type="evidence" value="ECO:0007669"/>
    <property type="project" value="InterPro"/>
</dbReference>
<organism evidence="4">
    <name type="scientific">mine drainage metagenome</name>
    <dbReference type="NCBI Taxonomy" id="410659"/>
    <lineage>
        <taxon>unclassified sequences</taxon>
        <taxon>metagenomes</taxon>
        <taxon>ecological metagenomes</taxon>
    </lineage>
</organism>
<dbReference type="InterPro" id="IPR003959">
    <property type="entry name" value="ATPase_AAA_core"/>
</dbReference>
<dbReference type="EMBL" id="MLJW01007478">
    <property type="protein sequence ID" value="OIQ65255.1"/>
    <property type="molecule type" value="Genomic_DNA"/>
</dbReference>
<feature type="domain" description="Clp ATPase C-terminal" evidence="3">
    <location>
        <begin position="133"/>
        <end position="222"/>
    </location>
</feature>
<evidence type="ECO:0000256" key="2">
    <source>
        <dbReference type="ARBA" id="ARBA00022840"/>
    </source>
</evidence>
<dbReference type="Gene3D" id="3.40.50.300">
    <property type="entry name" value="P-loop containing nucleotide triphosphate hydrolases"/>
    <property type="match status" value="1"/>
</dbReference>
<comment type="caution">
    <text evidence="4">The sequence shown here is derived from an EMBL/GenBank/DDBJ whole genome shotgun (WGS) entry which is preliminary data.</text>
</comment>
<name>A0A1J5PBT6_9ZZZZ</name>
<evidence type="ECO:0000259" key="3">
    <source>
        <dbReference type="SMART" id="SM01086"/>
    </source>
</evidence>
<keyword evidence="4" id="KW-0378">Hydrolase</keyword>
<keyword evidence="1" id="KW-0547">Nucleotide-binding</keyword>
<dbReference type="AlphaFoldDB" id="A0A1J5PBT6"/>
<dbReference type="PRINTS" id="PR00300">
    <property type="entry name" value="CLPPROTEASEA"/>
</dbReference>
<dbReference type="GO" id="GO:0005524">
    <property type="term" value="F:ATP binding"/>
    <property type="evidence" value="ECO:0007669"/>
    <property type="project" value="UniProtKB-KW"/>
</dbReference>
<dbReference type="GO" id="GO:0005737">
    <property type="term" value="C:cytoplasm"/>
    <property type="evidence" value="ECO:0007669"/>
    <property type="project" value="TreeGrafter"/>
</dbReference>
<dbReference type="InterPro" id="IPR001270">
    <property type="entry name" value="ClpA/B"/>
</dbReference>
<accession>A0A1J5PBT6</accession>
<keyword evidence="2 4" id="KW-0067">ATP-binding</keyword>
<dbReference type="InterPro" id="IPR019489">
    <property type="entry name" value="Clp_ATPase_C"/>
</dbReference>
<dbReference type="PANTHER" id="PTHR11638">
    <property type="entry name" value="ATP-DEPENDENT CLP PROTEASE"/>
    <property type="match status" value="1"/>
</dbReference>
<keyword evidence="4" id="KW-0645">Protease</keyword>
<dbReference type="GO" id="GO:0006508">
    <property type="term" value="P:proteolysis"/>
    <property type="evidence" value="ECO:0007669"/>
    <property type="project" value="UniProtKB-KW"/>
</dbReference>
<evidence type="ECO:0000256" key="1">
    <source>
        <dbReference type="ARBA" id="ARBA00022741"/>
    </source>
</evidence>
<dbReference type="CDD" id="cd19499">
    <property type="entry name" value="RecA-like_ClpB_Hsp104-like"/>
    <property type="match status" value="1"/>
</dbReference>